<dbReference type="AlphaFoldDB" id="A0A445LPI2"/>
<evidence type="ECO:0000313" key="2">
    <source>
        <dbReference type="Proteomes" id="UP000289340"/>
    </source>
</evidence>
<protein>
    <submittedName>
        <fullName evidence="1">Uncharacterized protein</fullName>
    </submittedName>
</protein>
<accession>A0A445LPI2</accession>
<organism evidence="1 2">
    <name type="scientific">Glycine soja</name>
    <name type="common">Wild soybean</name>
    <dbReference type="NCBI Taxonomy" id="3848"/>
    <lineage>
        <taxon>Eukaryota</taxon>
        <taxon>Viridiplantae</taxon>
        <taxon>Streptophyta</taxon>
        <taxon>Embryophyta</taxon>
        <taxon>Tracheophyta</taxon>
        <taxon>Spermatophyta</taxon>
        <taxon>Magnoliopsida</taxon>
        <taxon>eudicotyledons</taxon>
        <taxon>Gunneridae</taxon>
        <taxon>Pentapetalae</taxon>
        <taxon>rosids</taxon>
        <taxon>fabids</taxon>
        <taxon>Fabales</taxon>
        <taxon>Fabaceae</taxon>
        <taxon>Papilionoideae</taxon>
        <taxon>50 kb inversion clade</taxon>
        <taxon>NPAAA clade</taxon>
        <taxon>indigoferoid/millettioid clade</taxon>
        <taxon>Phaseoleae</taxon>
        <taxon>Glycine</taxon>
        <taxon>Glycine subgen. Soja</taxon>
    </lineage>
</organism>
<proteinExistence type="predicted"/>
<sequence length="102" mass="11687">MLFLKYYGFADLSLLLPAICSQYFSQAGPHTSMVAPFSFKHTGMHCFAQSDRVSALLTQAIVITKQINNETIVFFETIIVDFFFLFKVSKQVIKIIKYKSFD</sequence>
<comment type="caution">
    <text evidence="1">The sequence shown here is derived from an EMBL/GenBank/DDBJ whole genome shotgun (WGS) entry which is preliminary data.</text>
</comment>
<evidence type="ECO:0000313" key="1">
    <source>
        <dbReference type="EMBL" id="RZC25183.1"/>
    </source>
</evidence>
<reference evidence="1 2" key="1">
    <citation type="submission" date="2018-09" db="EMBL/GenBank/DDBJ databases">
        <title>A high-quality reference genome of wild soybean provides a powerful tool to mine soybean genomes.</title>
        <authorList>
            <person name="Xie M."/>
            <person name="Chung C.Y.L."/>
            <person name="Li M.-W."/>
            <person name="Wong F.-L."/>
            <person name="Chan T.-F."/>
            <person name="Lam H.-M."/>
        </authorList>
    </citation>
    <scope>NUCLEOTIDE SEQUENCE [LARGE SCALE GENOMIC DNA]</scope>
    <source>
        <strain evidence="2">cv. W05</strain>
        <tissue evidence="1">Hypocotyl of etiolated seedlings</tissue>
    </source>
</reference>
<dbReference type="EMBL" id="QZWG01000002">
    <property type="protein sequence ID" value="RZC25183.1"/>
    <property type="molecule type" value="Genomic_DNA"/>
</dbReference>
<name>A0A445LPI2_GLYSO</name>
<gene>
    <name evidence="1" type="ORF">D0Y65_004050</name>
</gene>
<keyword evidence="2" id="KW-1185">Reference proteome</keyword>
<dbReference type="Proteomes" id="UP000289340">
    <property type="component" value="Chromosome 2"/>
</dbReference>